<dbReference type="InParanoid" id="A0A2K2D459"/>
<evidence type="ECO:0000313" key="2">
    <source>
        <dbReference type="EnsemblPlants" id="PNT69064"/>
    </source>
</evidence>
<dbReference type="Proteomes" id="UP000008810">
    <property type="component" value="Chromosome 3"/>
</dbReference>
<evidence type="ECO:0000313" key="1">
    <source>
        <dbReference type="EMBL" id="PNT69064.1"/>
    </source>
</evidence>
<dbReference type="Gramene" id="PNT69064">
    <property type="protein sequence ID" value="PNT69064"/>
    <property type="gene ID" value="BRADI_3g48795v3"/>
</dbReference>
<reference evidence="1 2" key="1">
    <citation type="journal article" date="2010" name="Nature">
        <title>Genome sequencing and analysis of the model grass Brachypodium distachyon.</title>
        <authorList>
            <consortium name="International Brachypodium Initiative"/>
        </authorList>
    </citation>
    <scope>NUCLEOTIDE SEQUENCE [LARGE SCALE GENOMIC DNA]</scope>
    <source>
        <strain evidence="1 2">Bd21</strain>
    </source>
</reference>
<dbReference type="EMBL" id="CM000882">
    <property type="protein sequence ID" value="PNT69064.1"/>
    <property type="molecule type" value="Genomic_DNA"/>
</dbReference>
<dbReference type="EnsemblPlants" id="PNT69064">
    <property type="protein sequence ID" value="PNT69064"/>
    <property type="gene ID" value="BRADI_3g48795v3"/>
</dbReference>
<dbReference type="AlphaFoldDB" id="A0A2K2D459"/>
<evidence type="ECO:0000313" key="3">
    <source>
        <dbReference type="Proteomes" id="UP000008810"/>
    </source>
</evidence>
<name>A0A2K2D459_BRADI</name>
<sequence>MNQISGLPIDPMAASCRSGCGCESWWRRRRRIAGSPDEECGLYLRQKMYTAMVQGRCVSMGRKNSTNMVGGRRGVGRSIQMENNGSVSLNWQLVGKYI</sequence>
<gene>
    <name evidence="1" type="ORF">BRADI_3g48795v3</name>
</gene>
<reference evidence="1" key="2">
    <citation type="submission" date="2017-06" db="EMBL/GenBank/DDBJ databases">
        <title>WGS assembly of Brachypodium distachyon.</title>
        <authorList>
            <consortium name="The International Brachypodium Initiative"/>
            <person name="Lucas S."/>
            <person name="Harmon-Smith M."/>
            <person name="Lail K."/>
            <person name="Tice H."/>
            <person name="Grimwood J."/>
            <person name="Bruce D."/>
            <person name="Barry K."/>
            <person name="Shu S."/>
            <person name="Lindquist E."/>
            <person name="Wang M."/>
            <person name="Pitluck S."/>
            <person name="Vogel J.P."/>
            <person name="Garvin D.F."/>
            <person name="Mockler T.C."/>
            <person name="Schmutz J."/>
            <person name="Rokhsar D."/>
            <person name="Bevan M.W."/>
        </authorList>
    </citation>
    <scope>NUCLEOTIDE SEQUENCE</scope>
    <source>
        <strain evidence="1">Bd21</strain>
    </source>
</reference>
<accession>A0A2K2D459</accession>
<keyword evidence="3" id="KW-1185">Reference proteome</keyword>
<reference evidence="2" key="3">
    <citation type="submission" date="2018-08" db="UniProtKB">
        <authorList>
            <consortium name="EnsemblPlants"/>
        </authorList>
    </citation>
    <scope>IDENTIFICATION</scope>
    <source>
        <strain evidence="2">cv. Bd21</strain>
    </source>
</reference>
<proteinExistence type="predicted"/>
<protein>
    <submittedName>
        <fullName evidence="1 2">Uncharacterized protein</fullName>
    </submittedName>
</protein>
<organism evidence="1">
    <name type="scientific">Brachypodium distachyon</name>
    <name type="common">Purple false brome</name>
    <name type="synonym">Trachynia distachya</name>
    <dbReference type="NCBI Taxonomy" id="15368"/>
    <lineage>
        <taxon>Eukaryota</taxon>
        <taxon>Viridiplantae</taxon>
        <taxon>Streptophyta</taxon>
        <taxon>Embryophyta</taxon>
        <taxon>Tracheophyta</taxon>
        <taxon>Spermatophyta</taxon>
        <taxon>Magnoliopsida</taxon>
        <taxon>Liliopsida</taxon>
        <taxon>Poales</taxon>
        <taxon>Poaceae</taxon>
        <taxon>BOP clade</taxon>
        <taxon>Pooideae</taxon>
        <taxon>Stipodae</taxon>
        <taxon>Brachypodieae</taxon>
        <taxon>Brachypodium</taxon>
    </lineage>
</organism>